<dbReference type="RefSeq" id="WP_045044199.1">
    <property type="nucleotide sequence ID" value="NZ_JZTB01000071.1"/>
</dbReference>
<organism evidence="1 2">
    <name type="scientific">Photobacterium kishitanii</name>
    <dbReference type="NCBI Taxonomy" id="318456"/>
    <lineage>
        <taxon>Bacteria</taxon>
        <taxon>Pseudomonadati</taxon>
        <taxon>Pseudomonadota</taxon>
        <taxon>Gammaproteobacteria</taxon>
        <taxon>Vibrionales</taxon>
        <taxon>Vibrionaceae</taxon>
        <taxon>Photobacterium</taxon>
    </lineage>
</organism>
<protein>
    <submittedName>
        <fullName evidence="1">Uncharacterized protein</fullName>
    </submittedName>
</protein>
<name>A0AAX0YU37_9GAMM</name>
<proteinExistence type="predicted"/>
<keyword evidence="2" id="KW-1185">Reference proteome</keyword>
<dbReference type="EMBL" id="PYOZ01000004">
    <property type="protein sequence ID" value="PSX45160.1"/>
    <property type="molecule type" value="Genomic_DNA"/>
</dbReference>
<dbReference type="AlphaFoldDB" id="A0AAX0YU37"/>
<evidence type="ECO:0000313" key="1">
    <source>
        <dbReference type="EMBL" id="PSX45160.1"/>
    </source>
</evidence>
<sequence length="202" mass="22634">MRIETLLSKFAIKGINYDPQSGGGKALLSAEEQLAVVGLCWHESPVGWLILFVEGLRDVHALKQLQIATRGETLRLMEDWRGVYPEKALTALCATAIAEATQQNGQVCPECNGSAIVVDKNRNRCKCQCCKAGRIVWTQETRFAYFAQVLPVTYSRFKRYNAVLDKLVVWLVENRGLAVMAMEGQVGMECVENVVFCIYVFH</sequence>
<dbReference type="Proteomes" id="UP000240728">
    <property type="component" value="Unassembled WGS sequence"/>
</dbReference>
<evidence type="ECO:0000313" key="2">
    <source>
        <dbReference type="Proteomes" id="UP000240728"/>
    </source>
</evidence>
<comment type="caution">
    <text evidence="1">The sequence shown here is derived from an EMBL/GenBank/DDBJ whole genome shotgun (WGS) entry which is preliminary data.</text>
</comment>
<accession>A0AAX0YU37</accession>
<gene>
    <name evidence="1" type="ORF">C0W53_07930</name>
</gene>
<reference evidence="1 2" key="1">
    <citation type="submission" date="2018-01" db="EMBL/GenBank/DDBJ databases">
        <title>Whole genome sequencing of Histamine producing bacteria.</title>
        <authorList>
            <person name="Butler K."/>
        </authorList>
    </citation>
    <scope>NUCLEOTIDE SEQUENCE [LARGE SCALE GENOMIC DNA]</scope>
    <source>
        <strain evidence="1 2">A1-4</strain>
    </source>
</reference>